<comment type="subcellular location">
    <subcellularLocation>
        <location evidence="1">Cell membrane</location>
    </subcellularLocation>
</comment>
<evidence type="ECO:0000256" key="6">
    <source>
        <dbReference type="SAM" id="Phobius"/>
    </source>
</evidence>
<evidence type="ECO:0000256" key="2">
    <source>
        <dbReference type="ARBA" id="ARBA00022475"/>
    </source>
</evidence>
<dbReference type="InterPro" id="IPR022781">
    <property type="entry name" value="Flagellar_biosynth_FliO"/>
</dbReference>
<proteinExistence type="predicted"/>
<keyword evidence="3 6" id="KW-0812">Transmembrane</keyword>
<dbReference type="AlphaFoldDB" id="A0A939IJN4"/>
<dbReference type="EMBL" id="JAFJZZ010000004">
    <property type="protein sequence ID" value="MBN7773759.1"/>
    <property type="molecule type" value="Genomic_DNA"/>
</dbReference>
<dbReference type="RefSeq" id="WP_206582596.1">
    <property type="nucleotide sequence ID" value="NZ_JAFJZZ010000004.1"/>
</dbReference>
<evidence type="ECO:0000256" key="5">
    <source>
        <dbReference type="ARBA" id="ARBA00023136"/>
    </source>
</evidence>
<dbReference type="Pfam" id="PF04347">
    <property type="entry name" value="FliO"/>
    <property type="match status" value="1"/>
</dbReference>
<keyword evidence="8" id="KW-1185">Reference proteome</keyword>
<evidence type="ECO:0000313" key="8">
    <source>
        <dbReference type="Proteomes" id="UP000664545"/>
    </source>
</evidence>
<evidence type="ECO:0000256" key="4">
    <source>
        <dbReference type="ARBA" id="ARBA00022989"/>
    </source>
</evidence>
<keyword evidence="7" id="KW-0969">Cilium</keyword>
<dbReference type="GO" id="GO:0016020">
    <property type="term" value="C:membrane"/>
    <property type="evidence" value="ECO:0007669"/>
    <property type="project" value="InterPro"/>
</dbReference>
<keyword evidence="7" id="KW-0282">Flagellum</keyword>
<evidence type="ECO:0000256" key="1">
    <source>
        <dbReference type="ARBA" id="ARBA00004236"/>
    </source>
</evidence>
<keyword evidence="4 6" id="KW-1133">Transmembrane helix</keyword>
<dbReference type="GO" id="GO:0044781">
    <property type="term" value="P:bacterial-type flagellum organization"/>
    <property type="evidence" value="ECO:0007669"/>
    <property type="project" value="InterPro"/>
</dbReference>
<keyword evidence="5 6" id="KW-0472">Membrane</keyword>
<feature type="transmembrane region" description="Helical" evidence="6">
    <location>
        <begin position="6"/>
        <end position="27"/>
    </location>
</feature>
<reference evidence="7" key="1">
    <citation type="submission" date="2021-02" db="EMBL/GenBank/DDBJ databases">
        <title>Abyssanaerobacter marinus gen.nov., sp., nov, anaerobic bacterium isolated from the Onnuri vent field of Indian Ocean and suggestion of Mogibacteriaceae fam. nov., and proposal of reclassification of ambiguous this family's genus member.</title>
        <authorList>
            <person name="Kim Y.J."/>
            <person name="Yang J.-A."/>
        </authorList>
    </citation>
    <scope>NUCLEOTIDE SEQUENCE</scope>
    <source>
        <strain evidence="7">DSM 2634</strain>
    </source>
</reference>
<evidence type="ECO:0000256" key="3">
    <source>
        <dbReference type="ARBA" id="ARBA00022692"/>
    </source>
</evidence>
<protein>
    <submittedName>
        <fullName evidence="7">Flagellar biosynthetic protein FliO</fullName>
    </submittedName>
</protein>
<evidence type="ECO:0000313" key="7">
    <source>
        <dbReference type="EMBL" id="MBN7773759.1"/>
    </source>
</evidence>
<name>A0A939IJN4_CLOAM</name>
<comment type="caution">
    <text evidence="7">The sequence shown here is derived from an EMBL/GenBank/DDBJ whole genome shotgun (WGS) entry which is preliminary data.</text>
</comment>
<gene>
    <name evidence="7" type="ORF">JYB65_10330</name>
</gene>
<accession>A0A939IJN4</accession>
<keyword evidence="7" id="KW-0966">Cell projection</keyword>
<sequence>MESLTTMIPLVLALLAVAAVLYLSYIFSKYVALGANKLSGAKYMRVVDRMMMGQDKMMMIVQIGGDYYLTSVTSQNVQILKELSGEDLIELDTTPAVLPMQQMATFKSALQKHMTKKEK</sequence>
<organism evidence="7 8">
    <name type="scientific">Clostridium aminobutyricum</name>
    <dbReference type="NCBI Taxonomy" id="33953"/>
    <lineage>
        <taxon>Bacteria</taxon>
        <taxon>Bacillati</taxon>
        <taxon>Bacillota</taxon>
        <taxon>Clostridia</taxon>
        <taxon>Eubacteriales</taxon>
        <taxon>Clostridiaceae</taxon>
        <taxon>Clostridium</taxon>
    </lineage>
</organism>
<dbReference type="Proteomes" id="UP000664545">
    <property type="component" value="Unassembled WGS sequence"/>
</dbReference>
<keyword evidence="2" id="KW-1003">Cell membrane</keyword>